<proteinExistence type="inferred from homology"/>
<comment type="similarity">
    <text evidence="1">Belongs to the TonB-dependent receptor family.</text>
</comment>
<dbReference type="Proteomes" id="UP000886111">
    <property type="component" value="Unassembled WGS sequence"/>
</dbReference>
<feature type="non-terminal residue" evidence="3">
    <location>
        <position position="304"/>
    </location>
</feature>
<dbReference type="Pfam" id="PF07715">
    <property type="entry name" value="Plug"/>
    <property type="match status" value="1"/>
</dbReference>
<dbReference type="SUPFAM" id="SSF56935">
    <property type="entry name" value="Porins"/>
    <property type="match status" value="1"/>
</dbReference>
<protein>
    <submittedName>
        <fullName evidence="3">TonB-dependent receptor</fullName>
    </submittedName>
</protein>
<dbReference type="Gene3D" id="2.170.130.10">
    <property type="entry name" value="TonB-dependent receptor, plug domain"/>
    <property type="match status" value="1"/>
</dbReference>
<evidence type="ECO:0000313" key="3">
    <source>
        <dbReference type="EMBL" id="HHE55739.1"/>
    </source>
</evidence>
<sequence>MHKTFYLFLLTIFFINSLFAGTTGKIAGVVTDASTGDPLVGVNILLEGTTLGAATDVDGAYVILNIPPGLYTIVFNYIGYRTVRVKDVRVNVDFTARVDQKLKETVLEGATVEVIGERNPLVRQDLTNTQVAVTSDKIEALPVDQIRDVIALQAGVVVDNGGALHIRGGRSNEIAYQVNGLTINNPFSNSQGVGLATNAVEEVSVSAGTFSAEYGNALSGVINFVTKEGGAKYHASLKAWTGDHYSTHDDIFFNIDDIDPFNNRRVEATLGGPVPLLGKKFTFFASGVWLNDKGHLYGMRIYNP</sequence>
<dbReference type="PANTHER" id="PTHR30069">
    <property type="entry name" value="TONB-DEPENDENT OUTER MEMBRANE RECEPTOR"/>
    <property type="match status" value="1"/>
</dbReference>
<dbReference type="AlphaFoldDB" id="A0A7V5H4J2"/>
<feature type="domain" description="TonB-dependent receptor plug" evidence="2">
    <location>
        <begin position="125"/>
        <end position="221"/>
    </location>
</feature>
<dbReference type="GO" id="GO:0044718">
    <property type="term" value="P:siderophore transmembrane transport"/>
    <property type="evidence" value="ECO:0007669"/>
    <property type="project" value="TreeGrafter"/>
</dbReference>
<name>A0A7V5H4J2_CALAY</name>
<gene>
    <name evidence="3" type="ORF">ENL21_08145</name>
</gene>
<dbReference type="InterPro" id="IPR037066">
    <property type="entry name" value="Plug_dom_sf"/>
</dbReference>
<dbReference type="Pfam" id="PF13715">
    <property type="entry name" value="CarbopepD_reg_2"/>
    <property type="match status" value="1"/>
</dbReference>
<keyword evidence="1" id="KW-0998">Cell outer membrane</keyword>
<keyword evidence="1" id="KW-0813">Transport</keyword>
<dbReference type="InterPro" id="IPR012910">
    <property type="entry name" value="Plug_dom"/>
</dbReference>
<dbReference type="GO" id="GO:0015344">
    <property type="term" value="F:siderophore uptake transmembrane transporter activity"/>
    <property type="evidence" value="ECO:0007669"/>
    <property type="project" value="TreeGrafter"/>
</dbReference>
<dbReference type="GO" id="GO:0009279">
    <property type="term" value="C:cell outer membrane"/>
    <property type="evidence" value="ECO:0007669"/>
    <property type="project" value="UniProtKB-SubCell"/>
</dbReference>
<comment type="subcellular location">
    <subcellularLocation>
        <location evidence="1">Cell outer membrane</location>
        <topology evidence="1">Multi-pass membrane protein</topology>
    </subcellularLocation>
</comment>
<keyword evidence="1" id="KW-1134">Transmembrane beta strand</keyword>
<organism evidence="3">
    <name type="scientific">Caldithrix abyssi</name>
    <dbReference type="NCBI Taxonomy" id="187145"/>
    <lineage>
        <taxon>Bacteria</taxon>
        <taxon>Pseudomonadati</taxon>
        <taxon>Calditrichota</taxon>
        <taxon>Calditrichia</taxon>
        <taxon>Calditrichales</taxon>
        <taxon>Calditrichaceae</taxon>
        <taxon>Caldithrix</taxon>
    </lineage>
</organism>
<keyword evidence="1" id="KW-0472">Membrane</keyword>
<dbReference type="PANTHER" id="PTHR30069:SF46">
    <property type="entry name" value="OAR PROTEIN"/>
    <property type="match status" value="1"/>
</dbReference>
<dbReference type="PROSITE" id="PS52016">
    <property type="entry name" value="TONB_DEPENDENT_REC_3"/>
    <property type="match status" value="1"/>
</dbReference>
<dbReference type="InterPro" id="IPR008969">
    <property type="entry name" value="CarboxyPept-like_regulatory"/>
</dbReference>
<dbReference type="EMBL" id="DRTD01000600">
    <property type="protein sequence ID" value="HHE55739.1"/>
    <property type="molecule type" value="Genomic_DNA"/>
</dbReference>
<evidence type="ECO:0000259" key="2">
    <source>
        <dbReference type="Pfam" id="PF07715"/>
    </source>
</evidence>
<reference evidence="3" key="1">
    <citation type="journal article" date="2020" name="mSystems">
        <title>Genome- and Community-Level Interaction Insights into Carbon Utilization and Element Cycling Functions of Hydrothermarchaeota in Hydrothermal Sediment.</title>
        <authorList>
            <person name="Zhou Z."/>
            <person name="Liu Y."/>
            <person name="Xu W."/>
            <person name="Pan J."/>
            <person name="Luo Z.H."/>
            <person name="Li M."/>
        </authorList>
    </citation>
    <scope>NUCLEOTIDE SEQUENCE [LARGE SCALE GENOMIC DNA]</scope>
    <source>
        <strain evidence="3">HyVt-76</strain>
    </source>
</reference>
<accession>A0A7V5H4J2</accession>
<comment type="caution">
    <text evidence="3">The sequence shown here is derived from an EMBL/GenBank/DDBJ whole genome shotgun (WGS) entry which is preliminary data.</text>
</comment>
<dbReference type="Gene3D" id="2.60.40.1120">
    <property type="entry name" value="Carboxypeptidase-like, regulatory domain"/>
    <property type="match status" value="1"/>
</dbReference>
<dbReference type="SUPFAM" id="SSF49464">
    <property type="entry name" value="Carboxypeptidase regulatory domain-like"/>
    <property type="match status" value="1"/>
</dbReference>
<dbReference type="InterPro" id="IPR039426">
    <property type="entry name" value="TonB-dep_rcpt-like"/>
</dbReference>
<keyword evidence="3" id="KW-0675">Receptor</keyword>
<evidence type="ECO:0000256" key="1">
    <source>
        <dbReference type="PROSITE-ProRule" id="PRU01360"/>
    </source>
</evidence>
<keyword evidence="1" id="KW-0812">Transmembrane</keyword>